<gene>
    <name evidence="4" type="primary">ycgJ_1</name>
    <name evidence="4" type="ORF">EC9_14870</name>
</gene>
<dbReference type="SUPFAM" id="SSF53335">
    <property type="entry name" value="S-adenosyl-L-methionine-dependent methyltransferases"/>
    <property type="match status" value="1"/>
</dbReference>
<name>A0A517LXH0_9BACT</name>
<keyword evidence="1 4" id="KW-0808">Transferase</keyword>
<dbReference type="CDD" id="cd02440">
    <property type="entry name" value="AdoMet_MTases"/>
    <property type="match status" value="1"/>
</dbReference>
<proteinExistence type="predicted"/>
<organism evidence="4 5">
    <name type="scientific">Rosistilla ulvae</name>
    <dbReference type="NCBI Taxonomy" id="1930277"/>
    <lineage>
        <taxon>Bacteria</taxon>
        <taxon>Pseudomonadati</taxon>
        <taxon>Planctomycetota</taxon>
        <taxon>Planctomycetia</taxon>
        <taxon>Pirellulales</taxon>
        <taxon>Pirellulaceae</taxon>
        <taxon>Rosistilla</taxon>
    </lineage>
</organism>
<keyword evidence="2" id="KW-0732">Signal</keyword>
<dbReference type="GO" id="GO:0008168">
    <property type="term" value="F:methyltransferase activity"/>
    <property type="evidence" value="ECO:0007669"/>
    <property type="project" value="UniProtKB-KW"/>
</dbReference>
<dbReference type="GO" id="GO:0032259">
    <property type="term" value="P:methylation"/>
    <property type="evidence" value="ECO:0007669"/>
    <property type="project" value="UniProtKB-KW"/>
</dbReference>
<accession>A0A517LXH0</accession>
<dbReference type="EMBL" id="CP036261">
    <property type="protein sequence ID" value="QDS87309.1"/>
    <property type="molecule type" value="Genomic_DNA"/>
</dbReference>
<evidence type="ECO:0000259" key="3">
    <source>
        <dbReference type="Pfam" id="PF13847"/>
    </source>
</evidence>
<reference evidence="4 5" key="1">
    <citation type="submission" date="2019-02" db="EMBL/GenBank/DDBJ databases">
        <title>Deep-cultivation of Planctomycetes and their phenomic and genomic characterization uncovers novel biology.</title>
        <authorList>
            <person name="Wiegand S."/>
            <person name="Jogler M."/>
            <person name="Boedeker C."/>
            <person name="Pinto D."/>
            <person name="Vollmers J."/>
            <person name="Rivas-Marin E."/>
            <person name="Kohn T."/>
            <person name="Peeters S.H."/>
            <person name="Heuer A."/>
            <person name="Rast P."/>
            <person name="Oberbeckmann S."/>
            <person name="Bunk B."/>
            <person name="Jeske O."/>
            <person name="Meyerdierks A."/>
            <person name="Storesund J.E."/>
            <person name="Kallscheuer N."/>
            <person name="Luecker S."/>
            <person name="Lage O.M."/>
            <person name="Pohl T."/>
            <person name="Merkel B.J."/>
            <person name="Hornburger P."/>
            <person name="Mueller R.-W."/>
            <person name="Bruemmer F."/>
            <person name="Labrenz M."/>
            <person name="Spormann A.M."/>
            <person name="Op den Camp H."/>
            <person name="Overmann J."/>
            <person name="Amann R."/>
            <person name="Jetten M.S.M."/>
            <person name="Mascher T."/>
            <person name="Medema M.H."/>
            <person name="Devos D.P."/>
            <person name="Kaster A.-K."/>
            <person name="Ovreas L."/>
            <person name="Rohde M."/>
            <person name="Galperin M.Y."/>
            <person name="Jogler C."/>
        </authorList>
    </citation>
    <scope>NUCLEOTIDE SEQUENCE [LARGE SCALE GENOMIC DNA]</scope>
    <source>
        <strain evidence="4 5">EC9</strain>
    </source>
</reference>
<evidence type="ECO:0000313" key="4">
    <source>
        <dbReference type="EMBL" id="QDS87309.1"/>
    </source>
</evidence>
<dbReference type="KEGG" id="ruv:EC9_14870"/>
<dbReference type="EC" id="2.1.1.-" evidence="4"/>
<keyword evidence="5" id="KW-1185">Reference proteome</keyword>
<dbReference type="Gene3D" id="3.40.50.150">
    <property type="entry name" value="Vaccinia Virus protein VP39"/>
    <property type="match status" value="1"/>
</dbReference>
<sequence length="251" mass="28394" precursor="true">MNIMTNLRLFLAASLICVPAFVSAQQASGQATQYLGRVIAQTMSYHGAPWLIRPDRNKEENTDLVMQQLQLREGMTACDLGCGNGYYTLKMARQIGESGKVLAVDIQPEMLNLLKARAQQDGHDNVVPILGEIDDPNLPEGEIDLLLLVDVYHEFSHPEPMLKSIRNSLTDTGVIALLEYRMEDPTVPIKRLHKMSKTQILREYAANDLKLVREFNGLPWQHLMFFARSDSSLPEIKATRWTKSNRDDADR</sequence>
<dbReference type="InterPro" id="IPR025714">
    <property type="entry name" value="Methyltranfer_dom"/>
</dbReference>
<dbReference type="Pfam" id="PF13847">
    <property type="entry name" value="Methyltransf_31"/>
    <property type="match status" value="1"/>
</dbReference>
<evidence type="ECO:0000256" key="1">
    <source>
        <dbReference type="ARBA" id="ARBA00022679"/>
    </source>
</evidence>
<feature type="chain" id="PRO_5022096251" evidence="2">
    <location>
        <begin position="25"/>
        <end position="251"/>
    </location>
</feature>
<protein>
    <submittedName>
        <fullName evidence="4">Putative methyltransferase YcgJ</fullName>
        <ecNumber evidence="4">2.1.1.-</ecNumber>
    </submittedName>
</protein>
<dbReference type="InterPro" id="IPR029063">
    <property type="entry name" value="SAM-dependent_MTases_sf"/>
</dbReference>
<keyword evidence="4" id="KW-0489">Methyltransferase</keyword>
<dbReference type="AlphaFoldDB" id="A0A517LXH0"/>
<dbReference type="Proteomes" id="UP000319557">
    <property type="component" value="Chromosome"/>
</dbReference>
<evidence type="ECO:0000256" key="2">
    <source>
        <dbReference type="SAM" id="SignalP"/>
    </source>
</evidence>
<dbReference type="PANTHER" id="PTHR43861">
    <property type="entry name" value="TRANS-ACONITATE 2-METHYLTRANSFERASE-RELATED"/>
    <property type="match status" value="1"/>
</dbReference>
<feature type="signal peptide" evidence="2">
    <location>
        <begin position="1"/>
        <end position="24"/>
    </location>
</feature>
<dbReference type="PANTHER" id="PTHR43861:SF3">
    <property type="entry name" value="PUTATIVE (AFU_ORTHOLOGUE AFUA_2G14390)-RELATED"/>
    <property type="match status" value="1"/>
</dbReference>
<evidence type="ECO:0000313" key="5">
    <source>
        <dbReference type="Proteomes" id="UP000319557"/>
    </source>
</evidence>
<feature type="domain" description="Methyltransferase" evidence="3">
    <location>
        <begin position="72"/>
        <end position="193"/>
    </location>
</feature>